<comment type="subcellular location">
    <subcellularLocation>
        <location evidence="1">Membrane</location>
        <topology evidence="1">Multi-pass membrane protein</topology>
    </subcellularLocation>
</comment>
<dbReference type="InterPro" id="IPR030184">
    <property type="entry name" value="WAT1-related"/>
</dbReference>
<evidence type="ECO:0008006" key="8">
    <source>
        <dbReference type="Google" id="ProtNLM"/>
    </source>
</evidence>
<feature type="transmembrane region" description="Helical" evidence="5">
    <location>
        <begin position="72"/>
        <end position="96"/>
    </location>
</feature>
<feature type="transmembrane region" description="Helical" evidence="5">
    <location>
        <begin position="158"/>
        <end position="176"/>
    </location>
</feature>
<evidence type="ECO:0000313" key="7">
    <source>
        <dbReference type="Proteomes" id="UP000188354"/>
    </source>
</evidence>
<dbReference type="Proteomes" id="UP000188354">
    <property type="component" value="Chromosome LG16"/>
</dbReference>
<dbReference type="Gramene" id="OIV96212">
    <property type="protein sequence ID" value="OIV96212"/>
    <property type="gene ID" value="TanjilG_14889"/>
</dbReference>
<organism evidence="6 7">
    <name type="scientific">Lupinus angustifolius</name>
    <name type="common">Narrow-leaved blue lupine</name>
    <dbReference type="NCBI Taxonomy" id="3871"/>
    <lineage>
        <taxon>Eukaryota</taxon>
        <taxon>Viridiplantae</taxon>
        <taxon>Streptophyta</taxon>
        <taxon>Embryophyta</taxon>
        <taxon>Tracheophyta</taxon>
        <taxon>Spermatophyta</taxon>
        <taxon>Magnoliopsida</taxon>
        <taxon>eudicotyledons</taxon>
        <taxon>Gunneridae</taxon>
        <taxon>Pentapetalae</taxon>
        <taxon>rosids</taxon>
        <taxon>fabids</taxon>
        <taxon>Fabales</taxon>
        <taxon>Fabaceae</taxon>
        <taxon>Papilionoideae</taxon>
        <taxon>50 kb inversion clade</taxon>
        <taxon>genistoids sensu lato</taxon>
        <taxon>core genistoids</taxon>
        <taxon>Genisteae</taxon>
        <taxon>Lupinus</taxon>
    </lineage>
</organism>
<feature type="transmembrane region" description="Helical" evidence="5">
    <location>
        <begin position="108"/>
        <end position="128"/>
    </location>
</feature>
<dbReference type="PANTHER" id="PTHR31218">
    <property type="entry name" value="WAT1-RELATED PROTEIN"/>
    <property type="match status" value="1"/>
</dbReference>
<keyword evidence="4 5" id="KW-0472">Membrane</keyword>
<gene>
    <name evidence="6" type="ORF">TanjilG_14889</name>
</gene>
<feature type="transmembrane region" description="Helical" evidence="5">
    <location>
        <begin position="6"/>
        <end position="29"/>
    </location>
</feature>
<dbReference type="AlphaFoldDB" id="A0A1J7H351"/>
<dbReference type="SUPFAM" id="SSF103481">
    <property type="entry name" value="Multidrug resistance efflux transporter EmrE"/>
    <property type="match status" value="1"/>
</dbReference>
<accession>A0A1J7H351</accession>
<protein>
    <recommendedName>
        <fullName evidence="8">WAT1-related protein</fullName>
    </recommendedName>
</protein>
<sequence>MMDLVKAIIVMVLVQVVNGSMNIMTKLVLNGGMNLMIMVAYRYIIGYKKLLYVCTIFSNVMAYLHYAEAIALTSVTFVTCVTNLVSGITFVLSLIFKLEKVKLREAGGRAKVIGTLIGISGAMVLTLFKGMEIKITSFHANLFHHKNKKDSNNATSHTAMYIFNVFSSFAANITYVS</sequence>
<dbReference type="STRING" id="3871.A0A1J7H351"/>
<dbReference type="GO" id="GO:0022857">
    <property type="term" value="F:transmembrane transporter activity"/>
    <property type="evidence" value="ECO:0007669"/>
    <property type="project" value="InterPro"/>
</dbReference>
<evidence type="ECO:0000256" key="5">
    <source>
        <dbReference type="SAM" id="Phobius"/>
    </source>
</evidence>
<evidence type="ECO:0000256" key="1">
    <source>
        <dbReference type="ARBA" id="ARBA00004141"/>
    </source>
</evidence>
<keyword evidence="2 5" id="KW-0812">Transmembrane</keyword>
<evidence type="ECO:0000256" key="3">
    <source>
        <dbReference type="ARBA" id="ARBA00022989"/>
    </source>
</evidence>
<dbReference type="InterPro" id="IPR037185">
    <property type="entry name" value="EmrE-like"/>
</dbReference>
<keyword evidence="3 5" id="KW-1133">Transmembrane helix</keyword>
<dbReference type="GO" id="GO:0016020">
    <property type="term" value="C:membrane"/>
    <property type="evidence" value="ECO:0007669"/>
    <property type="project" value="InterPro"/>
</dbReference>
<dbReference type="OMA" id="INFSRSH"/>
<dbReference type="EMBL" id="CM007376">
    <property type="protein sequence ID" value="OIV96212.1"/>
    <property type="molecule type" value="Genomic_DNA"/>
</dbReference>
<evidence type="ECO:0000256" key="2">
    <source>
        <dbReference type="ARBA" id="ARBA00022692"/>
    </source>
</evidence>
<feature type="transmembrane region" description="Helical" evidence="5">
    <location>
        <begin position="50"/>
        <end position="66"/>
    </location>
</feature>
<evidence type="ECO:0000313" key="6">
    <source>
        <dbReference type="EMBL" id="OIV96212.1"/>
    </source>
</evidence>
<reference evidence="6 7" key="1">
    <citation type="journal article" date="2017" name="Plant Biotechnol. J.">
        <title>A comprehensive draft genome sequence for lupin (Lupinus angustifolius), an emerging health food: insights into plant-microbe interactions and legume evolution.</title>
        <authorList>
            <person name="Hane J.K."/>
            <person name="Ming Y."/>
            <person name="Kamphuis L.G."/>
            <person name="Nelson M.N."/>
            <person name="Garg G."/>
            <person name="Atkins C.A."/>
            <person name="Bayer P.E."/>
            <person name="Bravo A."/>
            <person name="Bringans S."/>
            <person name="Cannon S."/>
            <person name="Edwards D."/>
            <person name="Foley R."/>
            <person name="Gao L.L."/>
            <person name="Harrison M.J."/>
            <person name="Huang W."/>
            <person name="Hurgobin B."/>
            <person name="Li S."/>
            <person name="Liu C.W."/>
            <person name="McGrath A."/>
            <person name="Morahan G."/>
            <person name="Murray J."/>
            <person name="Weller J."/>
            <person name="Jian J."/>
            <person name="Singh K.B."/>
        </authorList>
    </citation>
    <scope>NUCLEOTIDE SEQUENCE [LARGE SCALE GENOMIC DNA]</scope>
    <source>
        <strain evidence="7">cv. Tanjil</strain>
        <tissue evidence="6">Whole plant</tissue>
    </source>
</reference>
<keyword evidence="7" id="KW-1185">Reference proteome</keyword>
<proteinExistence type="predicted"/>
<evidence type="ECO:0000256" key="4">
    <source>
        <dbReference type="ARBA" id="ARBA00023136"/>
    </source>
</evidence>
<name>A0A1J7H351_LUPAN</name>